<dbReference type="GO" id="GO:0008831">
    <property type="term" value="F:dTDP-4-dehydrorhamnose reductase activity"/>
    <property type="evidence" value="ECO:0007669"/>
    <property type="project" value="UniProtKB-EC"/>
</dbReference>
<dbReference type="Pfam" id="PF04321">
    <property type="entry name" value="RmlD_sub_bind"/>
    <property type="match status" value="1"/>
</dbReference>
<dbReference type="Gene3D" id="3.90.25.10">
    <property type="entry name" value="UDP-galactose 4-epimerase, domain 1"/>
    <property type="match status" value="1"/>
</dbReference>
<evidence type="ECO:0000313" key="5">
    <source>
        <dbReference type="Proteomes" id="UP000282674"/>
    </source>
</evidence>
<dbReference type="OrthoDB" id="9803892at2"/>
<dbReference type="EC" id="1.1.1.133" evidence="2"/>
<protein>
    <recommendedName>
        <fullName evidence="2">dTDP-4-dehydrorhamnose reductase</fullName>
        <ecNumber evidence="2">1.1.1.133</ecNumber>
    </recommendedName>
</protein>
<dbReference type="Gene3D" id="3.40.50.720">
    <property type="entry name" value="NAD(P)-binding Rossmann-like Domain"/>
    <property type="match status" value="1"/>
</dbReference>
<feature type="domain" description="RmlD-like substrate binding" evidence="3">
    <location>
        <begin position="1"/>
        <end position="281"/>
    </location>
</feature>
<dbReference type="RefSeq" id="WP_122196633.1">
    <property type="nucleotide sequence ID" value="NZ_JBHSKC010000006.1"/>
</dbReference>
<accession>A0A3M2LVP0</accession>
<dbReference type="GO" id="GO:0005829">
    <property type="term" value="C:cytosol"/>
    <property type="evidence" value="ECO:0007669"/>
    <property type="project" value="TreeGrafter"/>
</dbReference>
<dbReference type="Proteomes" id="UP000282674">
    <property type="component" value="Unassembled WGS sequence"/>
</dbReference>
<dbReference type="UniPathway" id="UPA00124"/>
<keyword evidence="2" id="KW-0521">NADP</keyword>
<comment type="similarity">
    <text evidence="1 2">Belongs to the dTDP-4-dehydrorhamnose reductase family.</text>
</comment>
<name>A0A3M2LVP0_9ACTN</name>
<evidence type="ECO:0000256" key="2">
    <source>
        <dbReference type="RuleBase" id="RU364082"/>
    </source>
</evidence>
<comment type="function">
    <text evidence="2">Catalyzes the reduction of dTDP-6-deoxy-L-lyxo-4-hexulose to yield dTDP-L-rhamnose.</text>
</comment>
<dbReference type="InterPro" id="IPR036291">
    <property type="entry name" value="NAD(P)-bd_dom_sf"/>
</dbReference>
<dbReference type="NCBIfam" id="TIGR01214">
    <property type="entry name" value="rmlD"/>
    <property type="match status" value="1"/>
</dbReference>
<dbReference type="PANTHER" id="PTHR10491">
    <property type="entry name" value="DTDP-4-DEHYDRORHAMNOSE REDUCTASE"/>
    <property type="match status" value="1"/>
</dbReference>
<evidence type="ECO:0000256" key="1">
    <source>
        <dbReference type="ARBA" id="ARBA00010944"/>
    </source>
</evidence>
<dbReference type="AlphaFoldDB" id="A0A3M2LVP0"/>
<organism evidence="4 5">
    <name type="scientific">Actinomadura harenae</name>
    <dbReference type="NCBI Taxonomy" id="2483351"/>
    <lineage>
        <taxon>Bacteria</taxon>
        <taxon>Bacillati</taxon>
        <taxon>Actinomycetota</taxon>
        <taxon>Actinomycetes</taxon>
        <taxon>Streptosporangiales</taxon>
        <taxon>Thermomonosporaceae</taxon>
        <taxon>Actinomadura</taxon>
    </lineage>
</organism>
<comment type="pathway">
    <text evidence="2">Carbohydrate biosynthesis; dTDP-L-rhamnose biosynthesis.</text>
</comment>
<dbReference type="PANTHER" id="PTHR10491:SF4">
    <property type="entry name" value="METHIONINE ADENOSYLTRANSFERASE 2 SUBUNIT BETA"/>
    <property type="match status" value="1"/>
</dbReference>
<dbReference type="InterPro" id="IPR029903">
    <property type="entry name" value="RmlD-like-bd"/>
</dbReference>
<dbReference type="GO" id="GO:0019305">
    <property type="term" value="P:dTDP-rhamnose biosynthetic process"/>
    <property type="evidence" value="ECO:0007669"/>
    <property type="project" value="UniProtKB-UniPathway"/>
</dbReference>
<evidence type="ECO:0000313" key="4">
    <source>
        <dbReference type="EMBL" id="RMI41292.1"/>
    </source>
</evidence>
<evidence type="ECO:0000259" key="3">
    <source>
        <dbReference type="Pfam" id="PF04321"/>
    </source>
</evidence>
<reference evidence="4 5" key="1">
    <citation type="submission" date="2018-10" db="EMBL/GenBank/DDBJ databases">
        <title>Isolation from soil.</title>
        <authorList>
            <person name="Hu J."/>
        </authorList>
    </citation>
    <scope>NUCLEOTIDE SEQUENCE [LARGE SCALE GENOMIC DNA]</scope>
    <source>
        <strain evidence="4 5">NEAU-Ht49</strain>
    </source>
</reference>
<dbReference type="SUPFAM" id="SSF51735">
    <property type="entry name" value="NAD(P)-binding Rossmann-fold domains"/>
    <property type="match status" value="1"/>
</dbReference>
<keyword evidence="5" id="KW-1185">Reference proteome</keyword>
<proteinExistence type="inferred from homology"/>
<dbReference type="CDD" id="cd05254">
    <property type="entry name" value="dTDP_HR_like_SDR_e"/>
    <property type="match status" value="1"/>
</dbReference>
<sequence length="289" mass="31385">MKWLVTGARGMLGTDLVAHLEGTGAGSDTESGADVVALGRADLDVCDPGAVKEAVAAHRPDVVVNCAAWTNVDAAETDPRVFDANHLAVARLADACAATGARLVQISSDYVFPGHEPYDEDDETAPINEYGFSKMWGEEAAREHELTYVVRTAWLYGAHGGNFVATMARLAAEREFVDVVDDQHGQPTWTADLAGQIVRLVTSGAPYGIYHGTNAGETTWHGLAREVFTLLGHDPDRVRATTSDRFPRPARRPMISVLRHGAWERAGLEPMRDWRDALHAAWPHLALGR</sequence>
<gene>
    <name evidence="4" type="primary">rfbD</name>
    <name evidence="4" type="ORF">EBO15_23740</name>
</gene>
<dbReference type="EMBL" id="RFFG01000044">
    <property type="protein sequence ID" value="RMI41292.1"/>
    <property type="molecule type" value="Genomic_DNA"/>
</dbReference>
<keyword evidence="2 4" id="KW-0560">Oxidoreductase</keyword>
<dbReference type="InterPro" id="IPR005913">
    <property type="entry name" value="dTDP_dehydrorham_reduct"/>
</dbReference>
<comment type="caution">
    <text evidence="4">The sequence shown here is derived from an EMBL/GenBank/DDBJ whole genome shotgun (WGS) entry which is preliminary data.</text>
</comment>